<evidence type="ECO:0000256" key="1">
    <source>
        <dbReference type="SAM" id="MobiDB-lite"/>
    </source>
</evidence>
<feature type="compositionally biased region" description="Basic residues" evidence="1">
    <location>
        <begin position="20"/>
        <end position="31"/>
    </location>
</feature>
<dbReference type="GeneID" id="70236088"/>
<name>A0A9P8P6N9_9ASCO</name>
<accession>A0A9P8P6N9</accession>
<evidence type="ECO:0000313" key="3">
    <source>
        <dbReference type="Proteomes" id="UP000769157"/>
    </source>
</evidence>
<sequence length="88" mass="10228">MLQQSMCNVVDRAIFVLVKTNKKQTPHKPSKNRNQPRDQRYLGDRVHLDNVAFGVDDHNEDSKHHQTQRVRGVIQSSREPIDIPQTET</sequence>
<comment type="caution">
    <text evidence="2">The sequence shown here is derived from an EMBL/GenBank/DDBJ whole genome shotgun (WGS) entry which is preliminary data.</text>
</comment>
<dbReference type="Proteomes" id="UP000769157">
    <property type="component" value="Unassembled WGS sequence"/>
</dbReference>
<organism evidence="2 3">
    <name type="scientific">Ogataea philodendri</name>
    <dbReference type="NCBI Taxonomy" id="1378263"/>
    <lineage>
        <taxon>Eukaryota</taxon>
        <taxon>Fungi</taxon>
        <taxon>Dikarya</taxon>
        <taxon>Ascomycota</taxon>
        <taxon>Saccharomycotina</taxon>
        <taxon>Pichiomycetes</taxon>
        <taxon>Pichiales</taxon>
        <taxon>Pichiaceae</taxon>
        <taxon>Ogataea</taxon>
    </lineage>
</organism>
<keyword evidence="3" id="KW-1185">Reference proteome</keyword>
<feature type="compositionally biased region" description="Basic and acidic residues" evidence="1">
    <location>
        <begin position="55"/>
        <end position="64"/>
    </location>
</feature>
<dbReference type="RefSeq" id="XP_046061138.1">
    <property type="nucleotide sequence ID" value="XM_046205167.1"/>
</dbReference>
<evidence type="ECO:0000313" key="2">
    <source>
        <dbReference type="EMBL" id="KAH3665934.1"/>
    </source>
</evidence>
<dbReference type="AlphaFoldDB" id="A0A9P8P6N9"/>
<proteinExistence type="predicted"/>
<reference evidence="2" key="1">
    <citation type="journal article" date="2021" name="Open Biol.">
        <title>Shared evolutionary footprints suggest mitochondrial oxidative damage underlies multiple complex I losses in fungi.</title>
        <authorList>
            <person name="Schikora-Tamarit M.A."/>
            <person name="Marcet-Houben M."/>
            <person name="Nosek J."/>
            <person name="Gabaldon T."/>
        </authorList>
    </citation>
    <scope>NUCLEOTIDE SEQUENCE</scope>
    <source>
        <strain evidence="2">CBS6075</strain>
    </source>
</reference>
<reference evidence="2" key="2">
    <citation type="submission" date="2021-01" db="EMBL/GenBank/DDBJ databases">
        <authorList>
            <person name="Schikora-Tamarit M.A."/>
        </authorList>
    </citation>
    <scope>NUCLEOTIDE SEQUENCE</scope>
    <source>
        <strain evidence="2">CBS6075</strain>
    </source>
</reference>
<dbReference type="EMBL" id="JAEUBE010000295">
    <property type="protein sequence ID" value="KAH3665934.1"/>
    <property type="molecule type" value="Genomic_DNA"/>
</dbReference>
<protein>
    <submittedName>
        <fullName evidence="2">Uncharacterized protein</fullName>
    </submittedName>
</protein>
<feature type="region of interest" description="Disordered" evidence="1">
    <location>
        <begin position="20"/>
        <end position="42"/>
    </location>
</feature>
<feature type="region of interest" description="Disordered" evidence="1">
    <location>
        <begin position="55"/>
        <end position="88"/>
    </location>
</feature>
<gene>
    <name evidence="2" type="ORF">OGAPHI_004123</name>
</gene>